<feature type="compositionally biased region" description="Basic and acidic residues" evidence="1">
    <location>
        <begin position="532"/>
        <end position="542"/>
    </location>
</feature>
<evidence type="ECO:0000256" key="1">
    <source>
        <dbReference type="SAM" id="MobiDB-lite"/>
    </source>
</evidence>
<protein>
    <submittedName>
        <fullName evidence="2">Uncharacterized protein</fullName>
    </submittedName>
</protein>
<feature type="region of interest" description="Disordered" evidence="1">
    <location>
        <begin position="532"/>
        <end position="559"/>
    </location>
</feature>
<accession>A0AA38SA24</accession>
<dbReference type="EMBL" id="JARYMX010000008">
    <property type="protein sequence ID" value="KAJ9538558.1"/>
    <property type="molecule type" value="Genomic_DNA"/>
</dbReference>
<name>A0AA38SA24_9ASTR</name>
<evidence type="ECO:0000313" key="2">
    <source>
        <dbReference type="EMBL" id="KAJ9538558.1"/>
    </source>
</evidence>
<organism evidence="2 3">
    <name type="scientific">Centaurea solstitialis</name>
    <name type="common">yellow star-thistle</name>
    <dbReference type="NCBI Taxonomy" id="347529"/>
    <lineage>
        <taxon>Eukaryota</taxon>
        <taxon>Viridiplantae</taxon>
        <taxon>Streptophyta</taxon>
        <taxon>Embryophyta</taxon>
        <taxon>Tracheophyta</taxon>
        <taxon>Spermatophyta</taxon>
        <taxon>Magnoliopsida</taxon>
        <taxon>eudicotyledons</taxon>
        <taxon>Gunneridae</taxon>
        <taxon>Pentapetalae</taxon>
        <taxon>asterids</taxon>
        <taxon>campanulids</taxon>
        <taxon>Asterales</taxon>
        <taxon>Asteraceae</taxon>
        <taxon>Carduoideae</taxon>
        <taxon>Cardueae</taxon>
        <taxon>Centaureinae</taxon>
        <taxon>Centaurea</taxon>
    </lineage>
</organism>
<gene>
    <name evidence="2" type="ORF">OSB04_031291</name>
</gene>
<dbReference type="AlphaFoldDB" id="A0AA38SA24"/>
<feature type="compositionally biased region" description="Basic and acidic residues" evidence="1">
    <location>
        <begin position="321"/>
        <end position="333"/>
    </location>
</feature>
<feature type="compositionally biased region" description="Acidic residues" evidence="1">
    <location>
        <begin position="549"/>
        <end position="559"/>
    </location>
</feature>
<sequence>MASKVKKVKQSTCFTVDQVTFSPCNYIACLDHNDNFPGSYIIAEFLRKCPLYKALTYSPKMSRHLLSNFWATCQYDAATKEVCASVLSTSTYDVSFTVDDLRRVLDLPTFDPYEKLPSNQDLKMVATTIGYVQGPNVKDRNTLYRKYMGGVWNFFFLHLLQCLSRKTGSVDQAHISTKQLAYVLIFQKKIDFAAYFFQELVKMMGSSKKCNVPFVRFISMLIADKLGSKMPADVDNYFDLKVCQIRLKGRLKKESLPTDRPLPLSMVSFATCPNPVWGDYFSNTNRKLKSHPTSEPRKSRKRLLSQLTPFGFSSKKPRTPKNKDSRPSTKDVELGPIKTRASDSPLVPSQKDIAGDGSDISPFLGHSSPPHAHGLPPEIDNLDDINIGPHVDVVDDINIEPRVDVVDKDVQQAQVSDRFDSIPQSSLADLIARVTALSDSQSAILQSLADLHARSNAQTEVNRAILRSLEDLHVKIDAQTKISNMVLEKTAAGLGTSWFTDLDRELLNQIGQRVQNNHGLLDGIHNNVSKLLDDSDNREDSTKSVSLSGDEDVAPDEDGDATTLVVEGDQKQPISQPPIDLSVAAEPNKPLLDKADTAELEKVDLKREEEAQVKKAERIKWYNDTILHRCVTASITSVEIKGPENLTQDSDQIFLIIGRADGVVRTEKLSGMHAYGVSEWMETTTFVKQSQSMYREYVLSHFEELRKKMRIIKNHYKPSAPSS</sequence>
<feature type="region of interest" description="Disordered" evidence="1">
    <location>
        <begin position="287"/>
        <end position="356"/>
    </location>
</feature>
<proteinExistence type="predicted"/>
<comment type="caution">
    <text evidence="2">The sequence shown here is derived from an EMBL/GenBank/DDBJ whole genome shotgun (WGS) entry which is preliminary data.</text>
</comment>
<evidence type="ECO:0000313" key="3">
    <source>
        <dbReference type="Proteomes" id="UP001172457"/>
    </source>
</evidence>
<keyword evidence="3" id="KW-1185">Reference proteome</keyword>
<dbReference type="Proteomes" id="UP001172457">
    <property type="component" value="Chromosome 8"/>
</dbReference>
<reference evidence="2" key="1">
    <citation type="submission" date="2023-03" db="EMBL/GenBank/DDBJ databases">
        <title>Chromosome-scale reference genome and RAD-based genetic map of yellow starthistle (Centaurea solstitialis) reveal putative structural variation and QTLs associated with invader traits.</title>
        <authorList>
            <person name="Reatini B."/>
            <person name="Cang F.A."/>
            <person name="Jiang Q."/>
            <person name="Mckibben M.T.W."/>
            <person name="Barker M.S."/>
            <person name="Rieseberg L.H."/>
            <person name="Dlugosch K.M."/>
        </authorList>
    </citation>
    <scope>NUCLEOTIDE SEQUENCE</scope>
    <source>
        <strain evidence="2">CAN-66</strain>
        <tissue evidence="2">Leaf</tissue>
    </source>
</reference>